<evidence type="ECO:0000313" key="1">
    <source>
        <dbReference type="EMBL" id="DAD71108.1"/>
    </source>
</evidence>
<proteinExistence type="predicted"/>
<organism evidence="1">
    <name type="scientific">Podoviridae sp. ctiuS14</name>
    <dbReference type="NCBI Taxonomy" id="2827620"/>
    <lineage>
        <taxon>Viruses</taxon>
        <taxon>Duplodnaviria</taxon>
        <taxon>Heunggongvirae</taxon>
        <taxon>Uroviricota</taxon>
        <taxon>Caudoviricetes</taxon>
    </lineage>
</organism>
<reference evidence="1" key="1">
    <citation type="journal article" date="2021" name="Proc. Natl. Acad. Sci. U.S.A.">
        <title>A Catalog of Tens of Thousands of Viruses from Human Metagenomes Reveals Hidden Associations with Chronic Diseases.</title>
        <authorList>
            <person name="Tisza M.J."/>
            <person name="Buck C.B."/>
        </authorList>
    </citation>
    <scope>NUCLEOTIDE SEQUENCE</scope>
    <source>
        <strain evidence="1">CtiuS14</strain>
    </source>
</reference>
<sequence>MKILRASGGKLNFYFYKATPAQLLIRVSTSRIKDYNDFKETMAILSKELNEPTLPELTTYENIMNSSLDDFTLKEIQDMLLKDIQITDVFFYEDLTLQIHKYPSPSLKYFDPKFTEELTDYFIRNAVV</sequence>
<accession>A0A8S5LLZ3</accession>
<dbReference type="EMBL" id="BK015876">
    <property type="protein sequence ID" value="DAD71108.1"/>
    <property type="molecule type" value="Genomic_DNA"/>
</dbReference>
<protein>
    <submittedName>
        <fullName evidence="1">Uncharacterized protein</fullName>
    </submittedName>
</protein>
<name>A0A8S5LLZ3_9CAUD</name>